<dbReference type="EMBL" id="DXEK01000127">
    <property type="protein sequence ID" value="HIX77417.1"/>
    <property type="molecule type" value="Genomic_DNA"/>
</dbReference>
<feature type="transmembrane region" description="Helical" evidence="10">
    <location>
        <begin position="157"/>
        <end position="184"/>
    </location>
</feature>
<evidence type="ECO:0000313" key="12">
    <source>
        <dbReference type="EMBL" id="HIX77417.1"/>
    </source>
</evidence>
<feature type="transmembrane region" description="Helical" evidence="10">
    <location>
        <begin position="277"/>
        <end position="296"/>
    </location>
</feature>
<evidence type="ECO:0000256" key="8">
    <source>
        <dbReference type="ARBA" id="ARBA00023136"/>
    </source>
</evidence>
<evidence type="ECO:0000256" key="9">
    <source>
        <dbReference type="ARBA" id="ARBA00024202"/>
    </source>
</evidence>
<keyword evidence="8 10" id="KW-0472">Membrane</keyword>
<accession>A0A9D1XDH4</accession>
<evidence type="ECO:0000256" key="3">
    <source>
        <dbReference type="ARBA" id="ARBA00022475"/>
    </source>
</evidence>
<evidence type="ECO:0000259" key="11">
    <source>
        <dbReference type="PROSITE" id="PS50928"/>
    </source>
</evidence>
<dbReference type="SUPFAM" id="SSF161098">
    <property type="entry name" value="MetI-like"/>
    <property type="match status" value="1"/>
</dbReference>
<keyword evidence="2 10" id="KW-0813">Transport</keyword>
<dbReference type="InterPro" id="IPR000515">
    <property type="entry name" value="MetI-like"/>
</dbReference>
<dbReference type="NCBIfam" id="NF043080">
    <property type="entry name" value="MMSYN1_0166"/>
    <property type="match status" value="1"/>
</dbReference>
<dbReference type="GO" id="GO:0015031">
    <property type="term" value="P:protein transport"/>
    <property type="evidence" value="ECO:0007669"/>
    <property type="project" value="UniProtKB-KW"/>
</dbReference>
<dbReference type="InterPro" id="IPR054864">
    <property type="entry name" value="OppC_permease"/>
</dbReference>
<evidence type="ECO:0000256" key="4">
    <source>
        <dbReference type="ARBA" id="ARBA00022692"/>
    </source>
</evidence>
<evidence type="ECO:0000256" key="2">
    <source>
        <dbReference type="ARBA" id="ARBA00022448"/>
    </source>
</evidence>
<feature type="domain" description="ABC transmembrane type-1" evidence="11">
    <location>
        <begin position="113"/>
        <end position="297"/>
    </location>
</feature>
<sequence>MDKNKQLNEDELFTFVEYNPEAAEKTGYSEYSYWKSVFKNFLKKKSAVVLTFIFLGLVIFSFIALAIGKYDYHTLVTDNSKMFISPNSEYWFGTDNLGRDYWCQVWYAAQISIKLALIVALGECVVGITIGCIWGYVRRLDGFFTDVYNIINNIPTIIYMTLIALMVGQSFTIMAVSLIAFGWLTMARNVRNLVIMYRDREYNLASRCLGTPIWRVLLKNILPYLISVIILRLALSIPSTIALESTLSYLGLGLDVNTPSLGILLRNSRTSFQSYPYLLIFPAVIVSVITVTFYLIGNAFSDASDPRNHV</sequence>
<dbReference type="Pfam" id="PF00528">
    <property type="entry name" value="BPD_transp_1"/>
    <property type="match status" value="1"/>
</dbReference>
<evidence type="ECO:0000313" key="13">
    <source>
        <dbReference type="Proteomes" id="UP000886890"/>
    </source>
</evidence>
<keyword evidence="4 10" id="KW-0812">Transmembrane</keyword>
<organism evidence="12 13">
    <name type="scientific">Candidatus Fusicatenibacter merdavium</name>
    <dbReference type="NCBI Taxonomy" id="2838600"/>
    <lineage>
        <taxon>Bacteria</taxon>
        <taxon>Bacillati</taxon>
        <taxon>Bacillota</taxon>
        <taxon>Clostridia</taxon>
        <taxon>Lachnospirales</taxon>
        <taxon>Lachnospiraceae</taxon>
        <taxon>Fusicatenibacter</taxon>
    </lineage>
</organism>
<gene>
    <name evidence="12" type="ORF">H9734_07475</name>
</gene>
<keyword evidence="6" id="KW-0653">Protein transport</keyword>
<dbReference type="AlphaFoldDB" id="A0A9D1XDH4"/>
<evidence type="ECO:0000256" key="1">
    <source>
        <dbReference type="ARBA" id="ARBA00004651"/>
    </source>
</evidence>
<reference evidence="12" key="1">
    <citation type="journal article" date="2021" name="PeerJ">
        <title>Extensive microbial diversity within the chicken gut microbiome revealed by metagenomics and culture.</title>
        <authorList>
            <person name="Gilroy R."/>
            <person name="Ravi A."/>
            <person name="Getino M."/>
            <person name="Pursley I."/>
            <person name="Horton D.L."/>
            <person name="Alikhan N.F."/>
            <person name="Baker D."/>
            <person name="Gharbi K."/>
            <person name="Hall N."/>
            <person name="Watson M."/>
            <person name="Adriaenssens E.M."/>
            <person name="Foster-Nyarko E."/>
            <person name="Jarju S."/>
            <person name="Secka A."/>
            <person name="Antonio M."/>
            <person name="Oren A."/>
            <person name="Chaudhuri R.R."/>
            <person name="La Ragione R."/>
            <person name="Hildebrand F."/>
            <person name="Pallen M.J."/>
        </authorList>
    </citation>
    <scope>NUCLEOTIDE SEQUENCE</scope>
    <source>
        <strain evidence="12">CHK183-1962</strain>
    </source>
</reference>
<comment type="subcellular location">
    <subcellularLocation>
        <location evidence="1 10">Cell membrane</location>
        <topology evidence="1 10">Multi-pass membrane protein</topology>
    </subcellularLocation>
</comment>
<protein>
    <submittedName>
        <fullName evidence="12">ABC transporter permease</fullName>
    </submittedName>
</protein>
<feature type="transmembrane region" description="Helical" evidence="10">
    <location>
        <begin position="221"/>
        <end position="241"/>
    </location>
</feature>
<dbReference type="Gene3D" id="1.10.3720.10">
    <property type="entry name" value="MetI-like"/>
    <property type="match status" value="1"/>
</dbReference>
<dbReference type="InterPro" id="IPR050366">
    <property type="entry name" value="BP-dependent_transpt_permease"/>
</dbReference>
<dbReference type="PROSITE" id="PS50928">
    <property type="entry name" value="ABC_TM1"/>
    <property type="match status" value="1"/>
</dbReference>
<dbReference type="InterPro" id="IPR035906">
    <property type="entry name" value="MetI-like_sf"/>
</dbReference>
<keyword evidence="7 10" id="KW-1133">Transmembrane helix</keyword>
<comment type="caution">
    <text evidence="12">The sequence shown here is derived from an EMBL/GenBank/DDBJ whole genome shotgun (WGS) entry which is preliminary data.</text>
</comment>
<reference evidence="12" key="2">
    <citation type="submission" date="2021-04" db="EMBL/GenBank/DDBJ databases">
        <authorList>
            <person name="Gilroy R."/>
        </authorList>
    </citation>
    <scope>NUCLEOTIDE SEQUENCE</scope>
    <source>
        <strain evidence="12">CHK183-1962</strain>
    </source>
</reference>
<keyword evidence="5" id="KW-0571">Peptide transport</keyword>
<feature type="transmembrane region" description="Helical" evidence="10">
    <location>
        <begin position="47"/>
        <end position="67"/>
    </location>
</feature>
<dbReference type="GO" id="GO:0055085">
    <property type="term" value="P:transmembrane transport"/>
    <property type="evidence" value="ECO:0007669"/>
    <property type="project" value="InterPro"/>
</dbReference>
<evidence type="ECO:0000256" key="5">
    <source>
        <dbReference type="ARBA" id="ARBA00022856"/>
    </source>
</evidence>
<name>A0A9D1XDH4_9FIRM</name>
<feature type="transmembrane region" description="Helical" evidence="10">
    <location>
        <begin position="115"/>
        <end position="137"/>
    </location>
</feature>
<dbReference type="PANTHER" id="PTHR43386:SF24">
    <property type="entry name" value="OLIGOPEPTIDE TRANSPORT SYSTEM PERMEASE PROTEIN AMID"/>
    <property type="match status" value="1"/>
</dbReference>
<evidence type="ECO:0000256" key="10">
    <source>
        <dbReference type="RuleBase" id="RU363032"/>
    </source>
</evidence>
<comment type="similarity">
    <text evidence="9">Belongs to the binding-protein-dependent transport system permease family. OppBC subfamily.</text>
</comment>
<dbReference type="CDD" id="cd06261">
    <property type="entry name" value="TM_PBP2"/>
    <property type="match status" value="1"/>
</dbReference>
<evidence type="ECO:0000256" key="7">
    <source>
        <dbReference type="ARBA" id="ARBA00022989"/>
    </source>
</evidence>
<dbReference type="Proteomes" id="UP000886890">
    <property type="component" value="Unassembled WGS sequence"/>
</dbReference>
<dbReference type="Pfam" id="PF12911">
    <property type="entry name" value="OppC_N"/>
    <property type="match status" value="1"/>
</dbReference>
<evidence type="ECO:0000256" key="6">
    <source>
        <dbReference type="ARBA" id="ARBA00022927"/>
    </source>
</evidence>
<dbReference type="GO" id="GO:0005886">
    <property type="term" value="C:plasma membrane"/>
    <property type="evidence" value="ECO:0007669"/>
    <property type="project" value="UniProtKB-SubCell"/>
</dbReference>
<dbReference type="InterPro" id="IPR025966">
    <property type="entry name" value="OppC_N"/>
</dbReference>
<keyword evidence="3" id="KW-1003">Cell membrane</keyword>
<dbReference type="GO" id="GO:0015833">
    <property type="term" value="P:peptide transport"/>
    <property type="evidence" value="ECO:0007669"/>
    <property type="project" value="UniProtKB-KW"/>
</dbReference>
<dbReference type="PANTHER" id="PTHR43386">
    <property type="entry name" value="OLIGOPEPTIDE TRANSPORT SYSTEM PERMEASE PROTEIN APPC"/>
    <property type="match status" value="1"/>
</dbReference>
<proteinExistence type="inferred from homology"/>